<feature type="transmembrane region" description="Helical" evidence="7">
    <location>
        <begin position="226"/>
        <end position="245"/>
    </location>
</feature>
<name>A0AAE4ZC63_9BACT</name>
<evidence type="ECO:0000256" key="1">
    <source>
        <dbReference type="ARBA" id="ARBA00004141"/>
    </source>
</evidence>
<protein>
    <submittedName>
        <fullName evidence="8">ABC transporter permease</fullName>
    </submittedName>
</protein>
<sequence length="286" mass="30817">MADSAVKGPARPWRDPLKNLWYLVENWLKRAVLGVQEYTVLTVKAVRYIFARPFYWRDTLQQMDLIGVGSLGIVLLTGLFTGMVLALQSSVEMRRFGATIYIGRLVGASAVRELGPVLTALMVAGRVGAGMAAQLGSMKVTEQIDALNVIGTDPIKKLVTPRLVAALIMLPILTVITDTIAIFGGLLIAVVKLDLTADLYMRSVYQTLAQSGFVLRLVPKDVLAGLIKPFFFGGIIAMTGCYFGLQTTGGTAGVGVSTTRAVVTASILILAVDYFLTQLLISILFT</sequence>
<evidence type="ECO:0000256" key="6">
    <source>
        <dbReference type="ARBA" id="ARBA00023136"/>
    </source>
</evidence>
<comment type="caution">
    <text evidence="8">The sequence shown here is derived from an EMBL/GenBank/DDBJ whole genome shotgun (WGS) entry which is preliminary data.</text>
</comment>
<feature type="transmembrane region" description="Helical" evidence="7">
    <location>
        <begin position="163"/>
        <end position="191"/>
    </location>
</feature>
<evidence type="ECO:0000313" key="8">
    <source>
        <dbReference type="EMBL" id="NIR75716.1"/>
    </source>
</evidence>
<organism evidence="8 9">
    <name type="scientific">Candidatus Kutchimonas denitrificans</name>
    <dbReference type="NCBI Taxonomy" id="3056748"/>
    <lineage>
        <taxon>Bacteria</taxon>
        <taxon>Pseudomonadati</taxon>
        <taxon>Gemmatimonadota</taxon>
        <taxon>Gemmatimonadia</taxon>
        <taxon>Candidatus Palauibacterales</taxon>
        <taxon>Candidatus Palauibacteraceae</taxon>
        <taxon>Candidatus Kutchimonas</taxon>
    </lineage>
</organism>
<dbReference type="NCBIfam" id="TIGR00056">
    <property type="entry name" value="MlaE family lipid ABC transporter permease subunit"/>
    <property type="match status" value="1"/>
</dbReference>
<dbReference type="Proteomes" id="UP000702544">
    <property type="component" value="Unassembled WGS sequence"/>
</dbReference>
<evidence type="ECO:0000256" key="5">
    <source>
        <dbReference type="ARBA" id="ARBA00022989"/>
    </source>
</evidence>
<comment type="similarity">
    <text evidence="2 7">Belongs to the MlaE permease family.</text>
</comment>
<dbReference type="EMBL" id="JAACAK010000091">
    <property type="protein sequence ID" value="NIR75716.1"/>
    <property type="molecule type" value="Genomic_DNA"/>
</dbReference>
<evidence type="ECO:0000256" key="2">
    <source>
        <dbReference type="ARBA" id="ARBA00007556"/>
    </source>
</evidence>
<dbReference type="AlphaFoldDB" id="A0AAE4ZC63"/>
<keyword evidence="5 7" id="KW-1133">Transmembrane helix</keyword>
<keyword evidence="6 7" id="KW-0472">Membrane</keyword>
<dbReference type="PANTHER" id="PTHR30188">
    <property type="entry name" value="ABC TRANSPORTER PERMEASE PROTEIN-RELATED"/>
    <property type="match status" value="1"/>
</dbReference>
<comment type="subcellular location">
    <subcellularLocation>
        <location evidence="1">Membrane</location>
        <topology evidence="1">Multi-pass membrane protein</topology>
    </subcellularLocation>
</comment>
<dbReference type="InterPro" id="IPR030802">
    <property type="entry name" value="Permease_MalE"/>
</dbReference>
<dbReference type="InterPro" id="IPR003453">
    <property type="entry name" value="ABC_MlaE_roteobac"/>
</dbReference>
<keyword evidence="4 7" id="KW-0812">Transmembrane</keyword>
<dbReference type="PANTHER" id="PTHR30188:SF4">
    <property type="entry name" value="PROTEIN TRIGALACTOSYLDIACYLGLYCEROL 1, CHLOROPLASTIC"/>
    <property type="match status" value="1"/>
</dbReference>
<evidence type="ECO:0000256" key="7">
    <source>
        <dbReference type="RuleBase" id="RU362044"/>
    </source>
</evidence>
<reference evidence="8 9" key="1">
    <citation type="submission" date="2020-01" db="EMBL/GenBank/DDBJ databases">
        <title>Genomes assembled from Gulf of Kutch pelagic sediment metagenomes.</title>
        <authorList>
            <person name="Chandrashekar M."/>
            <person name="Mahajan M.S."/>
            <person name="Dave K.J."/>
            <person name="Vatsa P."/>
            <person name="Nathani N.M."/>
        </authorList>
    </citation>
    <scope>NUCLEOTIDE SEQUENCE [LARGE SCALE GENOMIC DNA]</scope>
    <source>
        <strain evidence="8">KS3-K002</strain>
    </source>
</reference>
<evidence type="ECO:0000313" key="9">
    <source>
        <dbReference type="Proteomes" id="UP000702544"/>
    </source>
</evidence>
<accession>A0AAE4ZC63</accession>
<comment type="caution">
    <text evidence="7">Lacks conserved residue(s) required for the propagation of feature annotation.</text>
</comment>
<dbReference type="GO" id="GO:0005548">
    <property type="term" value="F:phospholipid transporter activity"/>
    <property type="evidence" value="ECO:0007669"/>
    <property type="project" value="TreeGrafter"/>
</dbReference>
<dbReference type="GO" id="GO:0043190">
    <property type="term" value="C:ATP-binding cassette (ABC) transporter complex"/>
    <property type="evidence" value="ECO:0007669"/>
    <property type="project" value="InterPro"/>
</dbReference>
<dbReference type="Pfam" id="PF02405">
    <property type="entry name" value="MlaE"/>
    <property type="match status" value="1"/>
</dbReference>
<keyword evidence="3" id="KW-0813">Transport</keyword>
<gene>
    <name evidence="8" type="ORF">GWO12_11500</name>
</gene>
<feature type="transmembrane region" description="Helical" evidence="7">
    <location>
        <begin position="65"/>
        <end position="87"/>
    </location>
</feature>
<feature type="transmembrane region" description="Helical" evidence="7">
    <location>
        <begin position="265"/>
        <end position="285"/>
    </location>
</feature>
<proteinExistence type="inferred from homology"/>
<evidence type="ECO:0000256" key="3">
    <source>
        <dbReference type="ARBA" id="ARBA00022448"/>
    </source>
</evidence>
<evidence type="ECO:0000256" key="4">
    <source>
        <dbReference type="ARBA" id="ARBA00022692"/>
    </source>
</evidence>